<dbReference type="RefSeq" id="WP_117775347.1">
    <property type="nucleotide sequence ID" value="NZ_CAUGOG010000014.1"/>
</dbReference>
<dbReference type="OrthoDB" id="1096089at2"/>
<evidence type="ECO:0000313" key="2">
    <source>
        <dbReference type="Proteomes" id="UP000286063"/>
    </source>
</evidence>
<name>A0A413IKN6_9BACT</name>
<dbReference type="Proteomes" id="UP000286063">
    <property type="component" value="Unassembled WGS sequence"/>
</dbReference>
<dbReference type="EMBL" id="QSCR01000026">
    <property type="protein sequence ID" value="RGY14969.1"/>
    <property type="molecule type" value="Genomic_DNA"/>
</dbReference>
<reference evidence="1 2" key="1">
    <citation type="submission" date="2018-08" db="EMBL/GenBank/DDBJ databases">
        <title>A genome reference for cultivated species of the human gut microbiota.</title>
        <authorList>
            <person name="Zou Y."/>
            <person name="Xue W."/>
            <person name="Luo G."/>
        </authorList>
    </citation>
    <scope>NUCLEOTIDE SEQUENCE [LARGE SCALE GENOMIC DNA]</scope>
    <source>
        <strain evidence="1 2">OF02-7</strain>
    </source>
</reference>
<organism evidence="1 2">
    <name type="scientific">Butyricimonas virosa</name>
    <dbReference type="NCBI Taxonomy" id="544645"/>
    <lineage>
        <taxon>Bacteria</taxon>
        <taxon>Pseudomonadati</taxon>
        <taxon>Bacteroidota</taxon>
        <taxon>Bacteroidia</taxon>
        <taxon>Bacteroidales</taxon>
        <taxon>Odoribacteraceae</taxon>
        <taxon>Butyricimonas</taxon>
    </lineage>
</organism>
<comment type="caution">
    <text evidence="1">The sequence shown here is derived from an EMBL/GenBank/DDBJ whole genome shotgun (WGS) entry which is preliminary data.</text>
</comment>
<proteinExistence type="predicted"/>
<accession>A0A413IKN6</accession>
<sequence length="210" mass="23586">MAEFNSYLLGKARKSVGNITLCYTRGKNIAKAKVFSRKDNPTPEVLAQRARMKALVQLSRQLLPVIRKGFVGIGKGSAANAFTSVNMSRVSVDERNVATVDFDRLLCASGMLYPPKVEVTYSEENKLYSFVQEEMQDEENGYAFNDDVVYAMLYETVLGRARLVTLRARGENGNTSYALPEEWNHENVKLYCFATLKNGKRASDSRLVEC</sequence>
<protein>
    <submittedName>
        <fullName evidence="1">Uncharacterized protein</fullName>
    </submittedName>
</protein>
<evidence type="ECO:0000313" key="1">
    <source>
        <dbReference type="EMBL" id="RGY14969.1"/>
    </source>
</evidence>
<dbReference type="Pfam" id="PF19781">
    <property type="entry name" value="DUF6266"/>
    <property type="match status" value="1"/>
</dbReference>
<dbReference type="InterPro" id="IPR046233">
    <property type="entry name" value="DUF6266"/>
</dbReference>
<gene>
    <name evidence="1" type="ORF">DXA50_13525</name>
</gene>
<dbReference type="AlphaFoldDB" id="A0A413IKN6"/>